<dbReference type="AlphaFoldDB" id="A0A9W6I2W4"/>
<dbReference type="FunFam" id="3.40.50.300:FF:000016">
    <property type="entry name" value="Oligopeptide ABC transporter ATP-binding component"/>
    <property type="match status" value="1"/>
</dbReference>
<sequence>MSRTLLAVDGLGKTFASRDRGEPVKAVDDVSFTLDQGETLGLVGESGSGKSTITRCLVGLERPDTGTVTYDGFDVLRAGRDERRRFRREVQLVFQNPYASLNPRMTVEDLVGEQLLVHQGRRSREGRRERVVEVLEMVGLTGAHLPRYPAQFSGGQRQRIAIARALVSEPKVLICDEPVSALDVSVQAQVINLLRAMRRELGLTVLFIAHDLAVVRQLCDRLLVLKDGRVVEEGSREQVYGAPAHEYTRALLAAVPIPDPAADRARRRHYQESR</sequence>
<evidence type="ECO:0000259" key="5">
    <source>
        <dbReference type="PROSITE" id="PS50893"/>
    </source>
</evidence>
<dbReference type="GO" id="GO:0016887">
    <property type="term" value="F:ATP hydrolysis activity"/>
    <property type="evidence" value="ECO:0007669"/>
    <property type="project" value="InterPro"/>
</dbReference>
<evidence type="ECO:0000256" key="2">
    <source>
        <dbReference type="ARBA" id="ARBA00022448"/>
    </source>
</evidence>
<dbReference type="Pfam" id="PF00005">
    <property type="entry name" value="ABC_tran"/>
    <property type="match status" value="1"/>
</dbReference>
<name>A0A9W6I2W4_9ACTN</name>
<dbReference type="SUPFAM" id="SSF52540">
    <property type="entry name" value="P-loop containing nucleoside triphosphate hydrolases"/>
    <property type="match status" value="1"/>
</dbReference>
<dbReference type="InterPro" id="IPR003593">
    <property type="entry name" value="AAA+_ATPase"/>
</dbReference>
<proteinExistence type="inferred from homology"/>
<dbReference type="PANTHER" id="PTHR43776">
    <property type="entry name" value="TRANSPORT ATP-BINDING PROTEIN"/>
    <property type="match status" value="1"/>
</dbReference>
<keyword evidence="3" id="KW-0547">Nucleotide-binding</keyword>
<dbReference type="GO" id="GO:0055085">
    <property type="term" value="P:transmembrane transport"/>
    <property type="evidence" value="ECO:0007669"/>
    <property type="project" value="UniProtKB-ARBA"/>
</dbReference>
<reference evidence="6" key="2">
    <citation type="submission" date="2023-01" db="EMBL/GenBank/DDBJ databases">
        <authorList>
            <person name="Sun Q."/>
            <person name="Evtushenko L."/>
        </authorList>
    </citation>
    <scope>NUCLEOTIDE SEQUENCE</scope>
    <source>
        <strain evidence="6">VKM Ac-2007</strain>
    </source>
</reference>
<dbReference type="Proteomes" id="UP001143474">
    <property type="component" value="Unassembled WGS sequence"/>
</dbReference>
<dbReference type="PROSITE" id="PS50893">
    <property type="entry name" value="ABC_TRANSPORTER_2"/>
    <property type="match status" value="1"/>
</dbReference>
<evidence type="ECO:0000256" key="1">
    <source>
        <dbReference type="ARBA" id="ARBA00005417"/>
    </source>
</evidence>
<accession>A0A9W6I2W4</accession>
<keyword evidence="7" id="KW-1185">Reference proteome</keyword>
<protein>
    <recommendedName>
        <fullName evidence="5">ABC transporter domain-containing protein</fullName>
    </recommendedName>
</protein>
<feature type="domain" description="ABC transporter" evidence="5">
    <location>
        <begin position="6"/>
        <end position="252"/>
    </location>
</feature>
<dbReference type="InterPro" id="IPR012700">
    <property type="entry name" value="PhnK"/>
</dbReference>
<dbReference type="PIRSF" id="PIRSF037116">
    <property type="entry name" value="CP_lyase_PhnK"/>
    <property type="match status" value="1"/>
</dbReference>
<comment type="similarity">
    <text evidence="1">Belongs to the ABC transporter superfamily.</text>
</comment>
<evidence type="ECO:0000313" key="7">
    <source>
        <dbReference type="Proteomes" id="UP001143474"/>
    </source>
</evidence>
<comment type="caution">
    <text evidence="6">The sequence shown here is derived from an EMBL/GenBank/DDBJ whole genome shotgun (WGS) entry which is preliminary data.</text>
</comment>
<gene>
    <name evidence="6" type="ORF">GCM10017600_40930</name>
</gene>
<dbReference type="GO" id="GO:0015833">
    <property type="term" value="P:peptide transport"/>
    <property type="evidence" value="ECO:0007669"/>
    <property type="project" value="InterPro"/>
</dbReference>
<dbReference type="PANTHER" id="PTHR43776:SF7">
    <property type="entry name" value="D,D-DIPEPTIDE TRANSPORT ATP-BINDING PROTEIN DDPF-RELATED"/>
    <property type="match status" value="1"/>
</dbReference>
<dbReference type="InterPro" id="IPR017871">
    <property type="entry name" value="ABC_transporter-like_CS"/>
</dbReference>
<dbReference type="InterPro" id="IPR050319">
    <property type="entry name" value="ABC_transp_ATP-bind"/>
</dbReference>
<evidence type="ECO:0000256" key="4">
    <source>
        <dbReference type="ARBA" id="ARBA00022840"/>
    </source>
</evidence>
<dbReference type="GO" id="GO:0005524">
    <property type="term" value="F:ATP binding"/>
    <property type="evidence" value="ECO:0007669"/>
    <property type="project" value="UniProtKB-KW"/>
</dbReference>
<dbReference type="InterPro" id="IPR003439">
    <property type="entry name" value="ABC_transporter-like_ATP-bd"/>
</dbReference>
<dbReference type="InterPro" id="IPR027417">
    <property type="entry name" value="P-loop_NTPase"/>
</dbReference>
<dbReference type="PROSITE" id="PS00211">
    <property type="entry name" value="ABC_TRANSPORTER_1"/>
    <property type="match status" value="1"/>
</dbReference>
<dbReference type="Pfam" id="PF08352">
    <property type="entry name" value="oligo_HPY"/>
    <property type="match status" value="1"/>
</dbReference>
<dbReference type="InterPro" id="IPR013563">
    <property type="entry name" value="Oligopep_ABC_C"/>
</dbReference>
<reference evidence="6" key="1">
    <citation type="journal article" date="2014" name="Int. J. Syst. Evol. Microbiol.">
        <title>Complete genome sequence of Corynebacterium casei LMG S-19264T (=DSM 44701T), isolated from a smear-ripened cheese.</title>
        <authorList>
            <consortium name="US DOE Joint Genome Institute (JGI-PGF)"/>
            <person name="Walter F."/>
            <person name="Albersmeier A."/>
            <person name="Kalinowski J."/>
            <person name="Ruckert C."/>
        </authorList>
    </citation>
    <scope>NUCLEOTIDE SEQUENCE</scope>
    <source>
        <strain evidence="6">VKM Ac-2007</strain>
    </source>
</reference>
<dbReference type="EMBL" id="BSEV01000008">
    <property type="protein sequence ID" value="GLK10687.1"/>
    <property type="molecule type" value="Genomic_DNA"/>
</dbReference>
<dbReference type="SMART" id="SM00382">
    <property type="entry name" value="AAA"/>
    <property type="match status" value="1"/>
</dbReference>
<dbReference type="RefSeq" id="WP_271219097.1">
    <property type="nucleotide sequence ID" value="NZ_BAAAVD010000015.1"/>
</dbReference>
<keyword evidence="2" id="KW-0813">Transport</keyword>
<dbReference type="CDD" id="cd03257">
    <property type="entry name" value="ABC_NikE_OppD_transporters"/>
    <property type="match status" value="1"/>
</dbReference>
<evidence type="ECO:0000313" key="6">
    <source>
        <dbReference type="EMBL" id="GLK10687.1"/>
    </source>
</evidence>
<dbReference type="Gene3D" id="3.40.50.300">
    <property type="entry name" value="P-loop containing nucleotide triphosphate hydrolases"/>
    <property type="match status" value="1"/>
</dbReference>
<keyword evidence="4" id="KW-0067">ATP-binding</keyword>
<organism evidence="6 7">
    <name type="scientific">Streptosporangium carneum</name>
    <dbReference type="NCBI Taxonomy" id="47481"/>
    <lineage>
        <taxon>Bacteria</taxon>
        <taxon>Bacillati</taxon>
        <taxon>Actinomycetota</taxon>
        <taxon>Actinomycetes</taxon>
        <taxon>Streptosporangiales</taxon>
        <taxon>Streptosporangiaceae</taxon>
        <taxon>Streptosporangium</taxon>
    </lineage>
</organism>
<evidence type="ECO:0000256" key="3">
    <source>
        <dbReference type="ARBA" id="ARBA00022741"/>
    </source>
</evidence>